<feature type="compositionally biased region" description="Basic and acidic residues" evidence="1">
    <location>
        <begin position="648"/>
        <end position="663"/>
    </location>
</feature>
<feature type="compositionally biased region" description="Pro residues" evidence="1">
    <location>
        <begin position="735"/>
        <end position="745"/>
    </location>
</feature>
<feature type="region of interest" description="Disordered" evidence="1">
    <location>
        <begin position="677"/>
        <end position="798"/>
    </location>
</feature>
<feature type="compositionally biased region" description="Low complexity" evidence="1">
    <location>
        <begin position="119"/>
        <end position="135"/>
    </location>
</feature>
<feature type="compositionally biased region" description="Polar residues" evidence="1">
    <location>
        <begin position="175"/>
        <end position="201"/>
    </location>
</feature>
<gene>
    <name evidence="2" type="ORF">CSUI_005823</name>
</gene>
<feature type="compositionally biased region" description="Basic and acidic residues" evidence="1">
    <location>
        <begin position="924"/>
        <end position="936"/>
    </location>
</feature>
<feature type="compositionally biased region" description="Basic and acidic residues" evidence="1">
    <location>
        <begin position="859"/>
        <end position="902"/>
    </location>
</feature>
<feature type="compositionally biased region" description="Low complexity" evidence="1">
    <location>
        <begin position="582"/>
        <end position="600"/>
    </location>
</feature>
<feature type="region of interest" description="Disordered" evidence="1">
    <location>
        <begin position="955"/>
        <end position="1075"/>
    </location>
</feature>
<evidence type="ECO:0000313" key="2">
    <source>
        <dbReference type="EMBL" id="PHJ20347.1"/>
    </source>
</evidence>
<dbReference type="RefSeq" id="XP_067922036.1">
    <property type="nucleotide sequence ID" value="XM_068065991.1"/>
</dbReference>
<feature type="region of interest" description="Disordered" evidence="1">
    <location>
        <begin position="492"/>
        <end position="516"/>
    </location>
</feature>
<evidence type="ECO:0000256" key="1">
    <source>
        <dbReference type="SAM" id="MobiDB-lite"/>
    </source>
</evidence>
<feature type="compositionally biased region" description="Low complexity" evidence="1">
    <location>
        <begin position="1018"/>
        <end position="1048"/>
    </location>
</feature>
<protein>
    <submittedName>
        <fullName evidence="2">Uncharacterized protein</fullName>
    </submittedName>
</protein>
<feature type="compositionally biased region" description="Basic and acidic residues" evidence="1">
    <location>
        <begin position="245"/>
        <end position="255"/>
    </location>
</feature>
<feature type="compositionally biased region" description="Low complexity" evidence="1">
    <location>
        <begin position="624"/>
        <end position="636"/>
    </location>
</feature>
<feature type="region of interest" description="Disordered" evidence="1">
    <location>
        <begin position="832"/>
        <end position="902"/>
    </location>
</feature>
<dbReference type="VEuPathDB" id="ToxoDB:CSUI_005823"/>
<dbReference type="Proteomes" id="UP000221165">
    <property type="component" value="Unassembled WGS sequence"/>
</dbReference>
<evidence type="ECO:0000313" key="3">
    <source>
        <dbReference type="Proteomes" id="UP000221165"/>
    </source>
</evidence>
<proteinExistence type="predicted"/>
<feature type="compositionally biased region" description="Basic and acidic residues" evidence="1">
    <location>
        <begin position="507"/>
        <end position="516"/>
    </location>
</feature>
<feature type="compositionally biased region" description="Basic and acidic residues" evidence="1">
    <location>
        <begin position="561"/>
        <end position="573"/>
    </location>
</feature>
<feature type="region of interest" description="Disordered" evidence="1">
    <location>
        <begin position="618"/>
        <end position="663"/>
    </location>
</feature>
<feature type="compositionally biased region" description="Low complexity" evidence="1">
    <location>
        <begin position="1056"/>
        <end position="1075"/>
    </location>
</feature>
<feature type="compositionally biased region" description="Basic and acidic residues" evidence="1">
    <location>
        <begin position="263"/>
        <end position="275"/>
    </location>
</feature>
<dbReference type="GeneID" id="94429202"/>
<feature type="region of interest" description="Disordered" evidence="1">
    <location>
        <begin position="119"/>
        <end position="159"/>
    </location>
</feature>
<keyword evidence="3" id="KW-1185">Reference proteome</keyword>
<name>A0A2C6KSH1_9APIC</name>
<accession>A0A2C6KSH1</accession>
<feature type="region of interest" description="Disordered" evidence="1">
    <location>
        <begin position="175"/>
        <end position="230"/>
    </location>
</feature>
<feature type="compositionally biased region" description="Basic and acidic residues" evidence="1">
    <location>
        <begin position="976"/>
        <end position="998"/>
    </location>
</feature>
<sequence>MASPAFHYLCRYPNIQRVPTEDEPLLIRPLPSYILNPPRYISSLSVSSISSPSSESPAYAFSCPSSPAAVPCSSPSLSLPARSSCSSLSDDYQVTAIAFDPSGSLFVLALSVFTPSSLPSSLSSSSFSQRTHSLSPTDSTRVTPFPTDEEVSLSLQTQSSDSLCHLNSRDLRFSSPTHSDHSITSFSPNYTNPISRSNNDHLSGGHLSPLIPSTQGGENTQQKETSATHGEVYGRLGCDIGEGLRGGEEESRKECVQPVSSLGEKHVSSSLDQRRGLDRTKIHGEGSSASQDGGWGGVAKGSEGVEMIEEIDIKHEQQRLRLPSDGKPTRLASSAIPFSECSRGIAESAEAPTHHNDSGVYTPPHMFWRTILVLGDAITRTPITSWEVPWDHLPSPSSFSSSVVSESAFPRHICQEEGEACHGKNMQRRSEQECIPRRCTSLHFTHEGKHICALDETRSFLFLFRLPSPCLLKYKVPPCCFHGVHLSKTRKKREALSQHRSVSNSHVTKEGKKKYQQEEEEAFQQNAFLVAALQIKAFSSSSSFSVSSSFSSSIGQCKNEVREGEDFTEDGEKKRRTSSAEASSSVLPATTATATATSSSSLHRRSYEIDKCVKKKKVSGTSHPFSSPSLFSSSSLCDMKTSSHHSPSYREREGEIAGDKDKDLSISARLVFSEGECSLEGDLGERMRKKEGHVKENDQEELKRDADRDKEEESNRADYSHIHSVVASDEEWPLSNPPQAHPPPSQKERDDSLHVSLHSLSSSSSPLSYTVSNAKLKTEESPHFSSSNAVPETGEKKNLLEGVLRTTDEDKSLVNGGFPGCSELREGELCLKAETSSEDKKEKKNETEKNMVETLGSEVGKRDEGESKRDETGMMSEEKNKKRKREEKGRSREREERREERTLFLRVLRLEYTSEDPFSLYSHSKQEKEKKSKTGEIRSLLGSCRVCGARLKASTTDLSTCMRRKSEGGNKRHLNERRNSSEKDKNTEKSLSHEKNQRETSPSHTSRRKKEEGKGEQPSSSSSPSCSSHCNTNGSNSHRNKSSSLSSSIHWVAPHSSCSTTSFSLSSSSSSCSFSSFSSTFRAIQSDTVSSWL</sequence>
<organism evidence="2 3">
    <name type="scientific">Cystoisospora suis</name>
    <dbReference type="NCBI Taxonomy" id="483139"/>
    <lineage>
        <taxon>Eukaryota</taxon>
        <taxon>Sar</taxon>
        <taxon>Alveolata</taxon>
        <taxon>Apicomplexa</taxon>
        <taxon>Conoidasida</taxon>
        <taxon>Coccidia</taxon>
        <taxon>Eucoccidiorida</taxon>
        <taxon>Eimeriorina</taxon>
        <taxon>Sarcocystidae</taxon>
        <taxon>Cystoisospora</taxon>
    </lineage>
</organism>
<dbReference type="EMBL" id="MIGC01002827">
    <property type="protein sequence ID" value="PHJ20347.1"/>
    <property type="molecule type" value="Genomic_DNA"/>
</dbReference>
<feature type="compositionally biased region" description="Basic and acidic residues" evidence="1">
    <location>
        <begin position="683"/>
        <end position="721"/>
    </location>
</feature>
<feature type="region of interest" description="Disordered" evidence="1">
    <location>
        <begin position="561"/>
        <end position="600"/>
    </location>
</feature>
<feature type="compositionally biased region" description="Basic and acidic residues" evidence="1">
    <location>
        <begin position="832"/>
        <end position="851"/>
    </location>
</feature>
<comment type="caution">
    <text evidence="2">The sequence shown here is derived from an EMBL/GenBank/DDBJ whole genome shotgun (WGS) entry which is preliminary data.</text>
</comment>
<feature type="region of interest" description="Disordered" evidence="1">
    <location>
        <begin position="243"/>
        <end position="275"/>
    </location>
</feature>
<feature type="compositionally biased region" description="Low complexity" evidence="1">
    <location>
        <begin position="754"/>
        <end position="768"/>
    </location>
</feature>
<feature type="region of interest" description="Disordered" evidence="1">
    <location>
        <begin position="915"/>
        <end position="939"/>
    </location>
</feature>
<dbReference type="AlphaFoldDB" id="A0A2C6KSH1"/>
<reference evidence="2 3" key="1">
    <citation type="journal article" date="2017" name="Int. J. Parasitol.">
        <title>The genome of the protozoan parasite Cystoisospora suis and a reverse vaccinology approach to identify vaccine candidates.</title>
        <authorList>
            <person name="Palmieri N."/>
            <person name="Shrestha A."/>
            <person name="Ruttkowski B."/>
            <person name="Beck T."/>
            <person name="Vogl C."/>
            <person name="Tomley F."/>
            <person name="Blake D.P."/>
            <person name="Joachim A."/>
        </authorList>
    </citation>
    <scope>NUCLEOTIDE SEQUENCE [LARGE SCALE GENOMIC DNA]</scope>
    <source>
        <strain evidence="2 3">Wien I</strain>
    </source>
</reference>
<feature type="compositionally biased region" description="Polar residues" evidence="1">
    <location>
        <begin position="211"/>
        <end position="228"/>
    </location>
</feature>